<feature type="chain" id="PRO_5031410784" description="DUF1176 domain-containing protein" evidence="1">
    <location>
        <begin position="23"/>
        <end position="176"/>
    </location>
</feature>
<reference evidence="2 3" key="1">
    <citation type="submission" date="2019-09" db="EMBL/GenBank/DDBJ databases">
        <title>YIM 132180 draft genome.</title>
        <authorList>
            <person name="Zhang K."/>
        </authorList>
    </citation>
    <scope>NUCLEOTIDE SEQUENCE [LARGE SCALE GENOMIC DNA]</scope>
    <source>
        <strain evidence="2 3">YIM 132180</strain>
    </source>
</reference>
<evidence type="ECO:0000313" key="2">
    <source>
        <dbReference type="EMBL" id="KAB0677596.1"/>
    </source>
</evidence>
<organism evidence="2 3">
    <name type="scientific">Plantimonas leprariae</name>
    <dbReference type="NCBI Taxonomy" id="2615207"/>
    <lineage>
        <taxon>Bacteria</taxon>
        <taxon>Pseudomonadati</taxon>
        <taxon>Pseudomonadota</taxon>
        <taxon>Alphaproteobacteria</taxon>
        <taxon>Hyphomicrobiales</taxon>
        <taxon>Aurantimonadaceae</taxon>
        <taxon>Plantimonas</taxon>
    </lineage>
</organism>
<dbReference type="EMBL" id="VZDO01000016">
    <property type="protein sequence ID" value="KAB0677596.1"/>
    <property type="molecule type" value="Genomic_DNA"/>
</dbReference>
<dbReference type="RefSeq" id="WP_150972140.1">
    <property type="nucleotide sequence ID" value="NZ_VZDO01000016.1"/>
</dbReference>
<sequence>MPNAFARIMLLAALAAPLPALAQETPAPKPDRSTAAEPDYLDDRSDAKALIRSLYNAVNRKEYVRAYGYFRDEPDRPSFESFAKGYADTAKVELKLGTETSEGAAGSLYYSVPVAIRSVDTGGKAAVFSGCYELRLVQPGVQAEPPFRPLGIVKGRLEPSAKSFDDTAGRCPPDGL</sequence>
<keyword evidence="1" id="KW-0732">Signal</keyword>
<gene>
    <name evidence="2" type="ORF">F6X38_18160</name>
</gene>
<feature type="signal peptide" evidence="1">
    <location>
        <begin position="1"/>
        <end position="22"/>
    </location>
</feature>
<name>A0A7V7PLW3_9HYPH</name>
<proteinExistence type="predicted"/>
<evidence type="ECO:0008006" key="4">
    <source>
        <dbReference type="Google" id="ProtNLM"/>
    </source>
</evidence>
<dbReference type="Proteomes" id="UP000432089">
    <property type="component" value="Unassembled WGS sequence"/>
</dbReference>
<accession>A0A7V7PLW3</accession>
<keyword evidence="3" id="KW-1185">Reference proteome</keyword>
<comment type="caution">
    <text evidence="2">The sequence shown here is derived from an EMBL/GenBank/DDBJ whole genome shotgun (WGS) entry which is preliminary data.</text>
</comment>
<protein>
    <recommendedName>
        <fullName evidence="4">DUF1176 domain-containing protein</fullName>
    </recommendedName>
</protein>
<evidence type="ECO:0000256" key="1">
    <source>
        <dbReference type="SAM" id="SignalP"/>
    </source>
</evidence>
<evidence type="ECO:0000313" key="3">
    <source>
        <dbReference type="Proteomes" id="UP000432089"/>
    </source>
</evidence>
<dbReference type="AlphaFoldDB" id="A0A7V7PLW3"/>